<evidence type="ECO:0000313" key="8">
    <source>
        <dbReference type="Proteomes" id="UP000321548"/>
    </source>
</evidence>
<dbReference type="InterPro" id="IPR029066">
    <property type="entry name" value="PLP-binding_barrel"/>
</dbReference>
<dbReference type="GO" id="GO:0030170">
    <property type="term" value="F:pyridoxal phosphate binding"/>
    <property type="evidence" value="ECO:0007669"/>
    <property type="project" value="UniProtKB-UniRule"/>
</dbReference>
<dbReference type="NCBIfam" id="TIGR00044">
    <property type="entry name" value="YggS family pyridoxal phosphate-dependent enzyme"/>
    <property type="match status" value="1"/>
</dbReference>
<dbReference type="OrthoDB" id="9804072at2"/>
<feature type="region of interest" description="Disordered" evidence="5">
    <location>
        <begin position="1"/>
        <end position="32"/>
    </location>
</feature>
<reference evidence="7 8" key="1">
    <citation type="submission" date="2019-06" db="EMBL/GenBank/DDBJ databases">
        <title>Quisquiliibacterium sp. nov., isolated from a maize field.</title>
        <authorList>
            <person name="Lin S.-Y."/>
            <person name="Tsai C.-F."/>
            <person name="Young C.-C."/>
        </authorList>
    </citation>
    <scope>NUCLEOTIDE SEQUENCE [LARGE SCALE GENOMIC DNA]</scope>
    <source>
        <strain evidence="7 8">CC-CFT501</strain>
    </source>
</reference>
<comment type="caution">
    <text evidence="7">The sequence shown here is derived from an EMBL/GenBank/DDBJ whole genome shotgun (WGS) entry which is preliminary data.</text>
</comment>
<name>A0A5C8P6G6_9BURK</name>
<evidence type="ECO:0000313" key="7">
    <source>
        <dbReference type="EMBL" id="TXL68948.1"/>
    </source>
</evidence>
<dbReference type="Pfam" id="PF01168">
    <property type="entry name" value="Ala_racemase_N"/>
    <property type="match status" value="1"/>
</dbReference>
<dbReference type="FunFam" id="3.20.20.10:FF:000018">
    <property type="entry name" value="Pyridoxal phosphate homeostasis protein"/>
    <property type="match status" value="1"/>
</dbReference>
<comment type="similarity">
    <text evidence="2 4">Belongs to the pyridoxal phosphate-binding protein YggS/PROSC family.</text>
</comment>
<gene>
    <name evidence="7" type="ORF">FHP08_00780</name>
</gene>
<dbReference type="CDD" id="cd06824">
    <property type="entry name" value="PLPDE_III_Yggs_like"/>
    <property type="match status" value="1"/>
</dbReference>
<dbReference type="SUPFAM" id="SSF51419">
    <property type="entry name" value="PLP-binding barrel"/>
    <property type="match status" value="1"/>
</dbReference>
<dbReference type="InterPro" id="IPR001608">
    <property type="entry name" value="Ala_racemase_N"/>
</dbReference>
<evidence type="ECO:0000256" key="4">
    <source>
        <dbReference type="RuleBase" id="RU004514"/>
    </source>
</evidence>
<feature type="modified residue" description="N6-(pyridoxal phosphate)lysine" evidence="2 3">
    <location>
        <position position="72"/>
    </location>
</feature>
<evidence type="ECO:0000256" key="5">
    <source>
        <dbReference type="SAM" id="MobiDB-lite"/>
    </source>
</evidence>
<keyword evidence="8" id="KW-1185">Reference proteome</keyword>
<evidence type="ECO:0000256" key="1">
    <source>
        <dbReference type="ARBA" id="ARBA00022898"/>
    </source>
</evidence>
<evidence type="ECO:0000256" key="3">
    <source>
        <dbReference type="PIRSR" id="PIRSR004848-1"/>
    </source>
</evidence>
<evidence type="ECO:0000259" key="6">
    <source>
        <dbReference type="Pfam" id="PF01168"/>
    </source>
</evidence>
<protein>
    <recommendedName>
        <fullName evidence="2">Pyridoxal phosphate homeostasis protein</fullName>
        <shortName evidence="2">PLP homeostasis protein</shortName>
    </recommendedName>
</protein>
<sequence>MNGSPSPDPARAALREHDAGERVVPSEARERVVPPGAQGLAGRLAQLRARIDAAARCAGRDPDSVKLLAVSKTFDADLVLALAELGQRAFGENYVQEAVAKMDACRDRRPEAGLEWHFIGPIQSNKTRTIAERFDWVHSIDREKIATRLGEQRPESLPPLDCCVQVNVSGEASKSGCAPEDAPAVARAIAAQPRLKLRGVMAIPEPTEDLALQRMRFAAARAVLQGLRDELAGDHAKAIVTLDTLSMGMSADLESAVAEGATIVRIGSALFGHRPRIVAG</sequence>
<comment type="function">
    <text evidence="2">Pyridoxal 5'-phosphate (PLP)-binding protein, which is involved in PLP homeostasis.</text>
</comment>
<dbReference type="PIRSF" id="PIRSF004848">
    <property type="entry name" value="YBL036c_PLPDEIII"/>
    <property type="match status" value="1"/>
</dbReference>
<dbReference type="PROSITE" id="PS01211">
    <property type="entry name" value="UPF0001"/>
    <property type="match status" value="1"/>
</dbReference>
<dbReference type="PANTHER" id="PTHR10146:SF14">
    <property type="entry name" value="PYRIDOXAL PHOSPHATE HOMEOSTASIS PROTEIN"/>
    <property type="match status" value="1"/>
</dbReference>
<keyword evidence="1 2" id="KW-0663">Pyridoxal phosphate</keyword>
<proteinExistence type="inferred from homology"/>
<comment type="cofactor">
    <cofactor evidence="3">
        <name>pyridoxal 5'-phosphate</name>
        <dbReference type="ChEBI" id="CHEBI:597326"/>
    </cofactor>
</comment>
<dbReference type="PANTHER" id="PTHR10146">
    <property type="entry name" value="PROLINE SYNTHETASE CO-TRANSCRIBED BACTERIAL HOMOLOG PROTEIN"/>
    <property type="match status" value="1"/>
</dbReference>
<feature type="domain" description="Alanine racemase N-terminal" evidence="6">
    <location>
        <begin position="44"/>
        <end position="275"/>
    </location>
</feature>
<dbReference type="HAMAP" id="MF_02087">
    <property type="entry name" value="PLP_homeostasis"/>
    <property type="match status" value="1"/>
</dbReference>
<dbReference type="Proteomes" id="UP000321548">
    <property type="component" value="Unassembled WGS sequence"/>
</dbReference>
<accession>A0A5C8P6G6</accession>
<evidence type="ECO:0000256" key="2">
    <source>
        <dbReference type="HAMAP-Rule" id="MF_02087"/>
    </source>
</evidence>
<dbReference type="Gene3D" id="3.20.20.10">
    <property type="entry name" value="Alanine racemase"/>
    <property type="match status" value="1"/>
</dbReference>
<organism evidence="7 8">
    <name type="scientific">Zeimonas arvi</name>
    <dbReference type="NCBI Taxonomy" id="2498847"/>
    <lineage>
        <taxon>Bacteria</taxon>
        <taxon>Pseudomonadati</taxon>
        <taxon>Pseudomonadota</taxon>
        <taxon>Betaproteobacteria</taxon>
        <taxon>Burkholderiales</taxon>
        <taxon>Burkholderiaceae</taxon>
        <taxon>Zeimonas</taxon>
    </lineage>
</organism>
<dbReference type="EMBL" id="VDUY01000001">
    <property type="protein sequence ID" value="TXL68948.1"/>
    <property type="molecule type" value="Genomic_DNA"/>
</dbReference>
<dbReference type="InterPro" id="IPR011078">
    <property type="entry name" value="PyrdxlP_homeostasis"/>
</dbReference>
<dbReference type="AlphaFoldDB" id="A0A5C8P6G6"/>